<evidence type="ECO:0000313" key="2">
    <source>
        <dbReference type="EMBL" id="MDM8563004.1"/>
    </source>
</evidence>
<feature type="transmembrane region" description="Helical" evidence="1">
    <location>
        <begin position="60"/>
        <end position="80"/>
    </location>
</feature>
<sequence>MGNTAITIHIMLTLGLVMTVLFMYIVFVPFVALKQAISQKDFKSAGGYLATIRKIIVTNLWLGMITIVVATAGRYILIYLE</sequence>
<comment type="caution">
    <text evidence="2">The sequence shown here is derived from an EMBL/GenBank/DDBJ whole genome shotgun (WGS) entry which is preliminary data.</text>
</comment>
<accession>A0ABT7VTV3</accession>
<evidence type="ECO:0000256" key="1">
    <source>
        <dbReference type="SAM" id="Phobius"/>
    </source>
</evidence>
<evidence type="ECO:0000313" key="3">
    <source>
        <dbReference type="Proteomes" id="UP001171945"/>
    </source>
</evidence>
<evidence type="ECO:0008006" key="4">
    <source>
        <dbReference type="Google" id="ProtNLM"/>
    </source>
</evidence>
<keyword evidence="1" id="KW-0472">Membrane</keyword>
<gene>
    <name evidence="2" type="ORF">QUF54_06600</name>
</gene>
<feature type="transmembrane region" description="Helical" evidence="1">
    <location>
        <begin position="6"/>
        <end position="33"/>
    </location>
</feature>
<dbReference type="Proteomes" id="UP001171945">
    <property type="component" value="Unassembled WGS sequence"/>
</dbReference>
<dbReference type="EMBL" id="JAUCGM010000398">
    <property type="protein sequence ID" value="MDM8563004.1"/>
    <property type="molecule type" value="Genomic_DNA"/>
</dbReference>
<keyword evidence="3" id="KW-1185">Reference proteome</keyword>
<name>A0ABT7VTV3_9GAMM</name>
<keyword evidence="1" id="KW-0812">Transmembrane</keyword>
<proteinExistence type="predicted"/>
<organism evidence="2 3">
    <name type="scientific">Candidatus Marithioploca araucensis</name>
    <dbReference type="NCBI Taxonomy" id="70273"/>
    <lineage>
        <taxon>Bacteria</taxon>
        <taxon>Pseudomonadati</taxon>
        <taxon>Pseudomonadota</taxon>
        <taxon>Gammaproteobacteria</taxon>
        <taxon>Thiotrichales</taxon>
        <taxon>Thiotrichaceae</taxon>
        <taxon>Candidatus Marithioploca</taxon>
    </lineage>
</organism>
<keyword evidence="1" id="KW-1133">Transmembrane helix</keyword>
<reference evidence="2" key="1">
    <citation type="submission" date="2023-06" db="EMBL/GenBank/DDBJ databases">
        <title>Uncultivated large filamentous bacteria from sulfidic sediments reveal new species and different genomic features in energy metabolism and defense.</title>
        <authorList>
            <person name="Fonseca A."/>
        </authorList>
    </citation>
    <scope>NUCLEOTIDE SEQUENCE</scope>
    <source>
        <strain evidence="2">HSG4</strain>
    </source>
</reference>
<protein>
    <recommendedName>
        <fullName evidence="4">Copper resistance protein D domain-containing protein</fullName>
    </recommendedName>
</protein>